<organism evidence="1 2">
    <name type="scientific">Caballeronia sordidicola</name>
    <name type="common">Burkholderia sordidicola</name>
    <dbReference type="NCBI Taxonomy" id="196367"/>
    <lineage>
        <taxon>Bacteria</taxon>
        <taxon>Pseudomonadati</taxon>
        <taxon>Pseudomonadota</taxon>
        <taxon>Betaproteobacteria</taxon>
        <taxon>Burkholderiales</taxon>
        <taxon>Burkholderiaceae</taxon>
        <taxon>Caballeronia</taxon>
    </lineage>
</organism>
<proteinExistence type="predicted"/>
<dbReference type="EMBL" id="FCOC02000005">
    <property type="protein sequence ID" value="SAL29043.1"/>
    <property type="molecule type" value="Genomic_DNA"/>
</dbReference>
<reference evidence="1 2" key="1">
    <citation type="submission" date="2016-01" db="EMBL/GenBank/DDBJ databases">
        <authorList>
            <person name="Oliw E.H."/>
        </authorList>
    </citation>
    <scope>NUCLEOTIDE SEQUENCE [LARGE SCALE GENOMIC DNA]</scope>
    <source>
        <strain evidence="1">LMG 22029</strain>
    </source>
</reference>
<evidence type="ECO:0000313" key="2">
    <source>
        <dbReference type="Proteomes" id="UP000054893"/>
    </source>
</evidence>
<protein>
    <submittedName>
        <fullName evidence="1">Uncharacterized protein</fullName>
    </submittedName>
</protein>
<dbReference type="OrthoDB" id="9098994at2"/>
<accession>A0A158GAX0</accession>
<sequence length="311" mass="32320">MNTLSRLLELARTAQGNKPLFKDNGEVRAVIPGKAVVRGVIDLQGDLLPKIQDNDGTFKRAPMGTPAVENSKIDAAIIGQSLVAQAGANVILFKDASEAISDTAGGIMMVSKPAYFETYEAMPFSLVPDGEEVGVTALPISRAQIHVDGTSGPQTNTGIYGLRFEFTRATLKSYPSVEDAIMHAITAGLARTADAVLLAAIVAATPAAFSLAAASASGVRMSELRALVGTAAHGAAIDQNGVLRAAGIQAELTPDMGATVIGSFARSAIMIRSDVDVIAERTKIDGSLAVTAWAAFQPLLPDASRFWTVAA</sequence>
<evidence type="ECO:0000313" key="1">
    <source>
        <dbReference type="EMBL" id="SAL29043.1"/>
    </source>
</evidence>
<gene>
    <name evidence="1" type="ORF">AWB64_02475</name>
</gene>
<dbReference type="AlphaFoldDB" id="A0A158GAX0"/>
<name>A0A158GAX0_CABSO</name>
<dbReference type="Proteomes" id="UP000054893">
    <property type="component" value="Unassembled WGS sequence"/>
</dbReference>